<proteinExistence type="predicted"/>
<feature type="compositionally biased region" description="Basic and acidic residues" evidence="1">
    <location>
        <begin position="343"/>
        <end position="367"/>
    </location>
</feature>
<feature type="compositionally biased region" description="Basic residues" evidence="1">
    <location>
        <begin position="412"/>
        <end position="424"/>
    </location>
</feature>
<feature type="compositionally biased region" description="Low complexity" evidence="1">
    <location>
        <begin position="389"/>
        <end position="411"/>
    </location>
</feature>
<feature type="compositionally biased region" description="Polar residues" evidence="1">
    <location>
        <begin position="214"/>
        <end position="223"/>
    </location>
</feature>
<evidence type="ECO:0000313" key="3">
    <source>
        <dbReference type="Proteomes" id="UP001153069"/>
    </source>
</evidence>
<feature type="compositionally biased region" description="Basic and acidic residues" evidence="1">
    <location>
        <begin position="96"/>
        <end position="105"/>
    </location>
</feature>
<feature type="region of interest" description="Disordered" evidence="1">
    <location>
        <begin position="555"/>
        <end position="596"/>
    </location>
</feature>
<feature type="compositionally biased region" description="Low complexity" evidence="1">
    <location>
        <begin position="224"/>
        <end position="240"/>
    </location>
</feature>
<organism evidence="2 3">
    <name type="scientific">Seminavis robusta</name>
    <dbReference type="NCBI Taxonomy" id="568900"/>
    <lineage>
        <taxon>Eukaryota</taxon>
        <taxon>Sar</taxon>
        <taxon>Stramenopiles</taxon>
        <taxon>Ochrophyta</taxon>
        <taxon>Bacillariophyta</taxon>
        <taxon>Bacillariophyceae</taxon>
        <taxon>Bacillariophycidae</taxon>
        <taxon>Naviculales</taxon>
        <taxon>Naviculaceae</taxon>
        <taxon>Seminavis</taxon>
    </lineage>
</organism>
<comment type="caution">
    <text evidence="2">The sequence shown here is derived from an EMBL/GenBank/DDBJ whole genome shotgun (WGS) entry which is preliminary data.</text>
</comment>
<feature type="compositionally biased region" description="Basic and acidic residues" evidence="1">
    <location>
        <begin position="428"/>
        <end position="440"/>
    </location>
</feature>
<gene>
    <name evidence="2" type="ORF">SEMRO_56_G032920.1</name>
</gene>
<feature type="compositionally biased region" description="Basic and acidic residues" evidence="1">
    <location>
        <begin position="286"/>
        <end position="302"/>
    </location>
</feature>
<feature type="region of interest" description="Disordered" evidence="1">
    <location>
        <begin position="646"/>
        <end position="667"/>
    </location>
</feature>
<feature type="compositionally biased region" description="Basic and acidic residues" evidence="1">
    <location>
        <begin position="557"/>
        <end position="575"/>
    </location>
</feature>
<dbReference type="Proteomes" id="UP001153069">
    <property type="component" value="Unassembled WGS sequence"/>
</dbReference>
<feature type="compositionally biased region" description="Basic and acidic residues" evidence="1">
    <location>
        <begin position="265"/>
        <end position="276"/>
    </location>
</feature>
<feature type="region of interest" description="Disordered" evidence="1">
    <location>
        <begin position="29"/>
        <end position="460"/>
    </location>
</feature>
<evidence type="ECO:0000313" key="2">
    <source>
        <dbReference type="EMBL" id="CAB9499235.1"/>
    </source>
</evidence>
<feature type="compositionally biased region" description="Basic and acidic residues" evidence="1">
    <location>
        <begin position="587"/>
        <end position="596"/>
    </location>
</feature>
<evidence type="ECO:0000256" key="1">
    <source>
        <dbReference type="SAM" id="MobiDB-lite"/>
    </source>
</evidence>
<sequence>MTAGSVKINKFIPTSLKEEITKSFLGHFLSTPKVRPKNDKNEQNAPEVLDGNSESEHRFEEDAIKVTAAVEQRRVRRHSGQFGPGVVRRAHRKVRTKSDATSSDRFDDEDDLSTSDFDTTSGAEEDPNMEDSQLPDDFSGSYMPRGTNGSSGDHKTKSSRMSCSERLSSSQPRASDTLCASSNHTERSQQLSTRSRRKGNARLRSLSECRGSSRRSSAGEISQGSARGLSSSLHSSLHGSSRGRRRAGSAHGHDNDLSAIQSPRRASDKSPRRSSDVAKSPKRRSDKSPRRASDKSPRRSSDIVKSPRRRSDKSPRRASDKSPRKASYKSPKTPNAVQKGPRKASDKTPCRTSDKRKSPHRISDKSPRRSTLRSSENSAMSTQQVAIISPRSSGRSSVPRTPKTPRTPQKLKTPKTKTPQRRTPQRAPDPKTPDKTRNKEQQSAQRLGKAGSSRYDASTDGENLQDFYAAMMSPMPIRHSGKAESVDASAVDIDISASNHSIETPHEEPNHRPAANHKTRGSALDDASTDSGVLHEFCGAMMSPIYSSKAADIDISDTDHNEDSDNESSKGERRLPKTPNGSKAGRPSRDQLREGLDRVADAVSSNSDFMIPPLVQSTPDFDNENFSAVTVSLDALDLQDGSVELGRRGKGKRSAVGYSSRHGSKDNALTQTNVSTLEDEIDEENSLAPEHIMTKQCPSHMSFEGSQSKLFDSMVW</sequence>
<feature type="compositionally biased region" description="Low complexity" evidence="1">
    <location>
        <begin position="159"/>
        <end position="170"/>
    </location>
</feature>
<accession>A0A9N8DEW0</accession>
<dbReference type="AlphaFoldDB" id="A0A9N8DEW0"/>
<feature type="compositionally biased region" description="Polar residues" evidence="1">
    <location>
        <begin position="372"/>
        <end position="386"/>
    </location>
</feature>
<feature type="compositionally biased region" description="Basic and acidic residues" evidence="1">
    <location>
        <begin position="54"/>
        <end position="64"/>
    </location>
</feature>
<feature type="compositionally biased region" description="Basic and acidic residues" evidence="1">
    <location>
        <begin position="312"/>
        <end position="323"/>
    </location>
</feature>
<protein>
    <submittedName>
        <fullName evidence="2">Uncharacterized protein</fullName>
    </submittedName>
</protein>
<name>A0A9N8DEW0_9STRA</name>
<dbReference type="EMBL" id="CAICTM010000055">
    <property type="protein sequence ID" value="CAB9499235.1"/>
    <property type="molecule type" value="Genomic_DNA"/>
</dbReference>
<feature type="region of interest" description="Disordered" evidence="1">
    <location>
        <begin position="479"/>
        <end position="529"/>
    </location>
</feature>
<feature type="compositionally biased region" description="Polar residues" evidence="1">
    <location>
        <begin position="171"/>
        <end position="193"/>
    </location>
</feature>
<reference evidence="2" key="1">
    <citation type="submission" date="2020-06" db="EMBL/GenBank/DDBJ databases">
        <authorList>
            <consortium name="Plant Systems Biology data submission"/>
        </authorList>
    </citation>
    <scope>NUCLEOTIDE SEQUENCE</scope>
    <source>
        <strain evidence="2">D6</strain>
    </source>
</reference>
<keyword evidence="3" id="KW-1185">Reference proteome</keyword>